<dbReference type="PROSITE" id="PS50006">
    <property type="entry name" value="FHA_DOMAIN"/>
    <property type="match status" value="1"/>
</dbReference>
<feature type="domain" description="FHA" evidence="3">
    <location>
        <begin position="25"/>
        <end position="74"/>
    </location>
</feature>
<dbReference type="SMART" id="SM00240">
    <property type="entry name" value="FHA"/>
    <property type="match status" value="1"/>
</dbReference>
<feature type="compositionally biased region" description="Low complexity" evidence="2">
    <location>
        <begin position="140"/>
        <end position="161"/>
    </location>
</feature>
<dbReference type="Pfam" id="PF00498">
    <property type="entry name" value="FHA"/>
    <property type="match status" value="1"/>
</dbReference>
<keyword evidence="5" id="KW-1185">Reference proteome</keyword>
<dbReference type="AlphaFoldDB" id="A0A553XTP7"/>
<proteinExistence type="predicted"/>
<name>A0A553XTP7_9ACTN</name>
<gene>
    <name evidence="4" type="ORF">FNZ23_28930</name>
</gene>
<dbReference type="EMBL" id="VKLS01000711">
    <property type="protein sequence ID" value="TSB20319.1"/>
    <property type="molecule type" value="Genomic_DNA"/>
</dbReference>
<feature type="compositionally biased region" description="Low complexity" evidence="2">
    <location>
        <begin position="119"/>
        <end position="132"/>
    </location>
</feature>
<dbReference type="SUPFAM" id="SSF49879">
    <property type="entry name" value="SMAD/FHA domain"/>
    <property type="match status" value="1"/>
</dbReference>
<dbReference type="Gene3D" id="2.60.200.20">
    <property type="match status" value="1"/>
</dbReference>
<evidence type="ECO:0000256" key="1">
    <source>
        <dbReference type="ARBA" id="ARBA00022553"/>
    </source>
</evidence>
<dbReference type="InterPro" id="IPR008984">
    <property type="entry name" value="SMAD_FHA_dom_sf"/>
</dbReference>
<evidence type="ECO:0000313" key="5">
    <source>
        <dbReference type="Proteomes" id="UP000320888"/>
    </source>
</evidence>
<evidence type="ECO:0000259" key="3">
    <source>
        <dbReference type="PROSITE" id="PS50006"/>
    </source>
</evidence>
<sequence>MGHGVPELVLELKGRTWTLDPSRSYIVGRDPQGDMVLDDARVSWRHAVLRWAGHSWVIEDQGSTNGTYVQGQRIQQAEVGAGSAVHLGNATDGPRMTLSAAAAPATAPAAGAYGVPAAPQQAAAQGWQQPPAAQQPPVPQGQQPPAGAGQPYVPPQQAQQPPQQPSPRAGGC</sequence>
<feature type="region of interest" description="Disordered" evidence="2">
    <location>
        <begin position="119"/>
        <end position="172"/>
    </location>
</feature>
<dbReference type="Proteomes" id="UP000320888">
    <property type="component" value="Unassembled WGS sequence"/>
</dbReference>
<keyword evidence="1" id="KW-0597">Phosphoprotein</keyword>
<comment type="caution">
    <text evidence="4">The sequence shown here is derived from an EMBL/GenBank/DDBJ whole genome shotgun (WGS) entry which is preliminary data.</text>
</comment>
<reference evidence="4 5" key="1">
    <citation type="submission" date="2019-07" db="EMBL/GenBank/DDBJ databases">
        <title>Draft genome for Streptomyces benahoarensis MZ03-48.</title>
        <authorList>
            <person name="Gonzalez-Pimentel J.L."/>
        </authorList>
    </citation>
    <scope>NUCLEOTIDE SEQUENCE [LARGE SCALE GENOMIC DNA]</scope>
    <source>
        <strain evidence="4 5">MZ03-48</strain>
    </source>
</reference>
<accession>A0A553XTP7</accession>
<dbReference type="InterPro" id="IPR000253">
    <property type="entry name" value="FHA_dom"/>
</dbReference>
<evidence type="ECO:0000256" key="2">
    <source>
        <dbReference type="SAM" id="MobiDB-lite"/>
    </source>
</evidence>
<evidence type="ECO:0000313" key="4">
    <source>
        <dbReference type="EMBL" id="TSB20319.1"/>
    </source>
</evidence>
<organism evidence="4 5">
    <name type="scientific">Streptomyces benahoarensis</name>
    <dbReference type="NCBI Taxonomy" id="2595054"/>
    <lineage>
        <taxon>Bacteria</taxon>
        <taxon>Bacillati</taxon>
        <taxon>Actinomycetota</taxon>
        <taxon>Actinomycetes</taxon>
        <taxon>Kitasatosporales</taxon>
        <taxon>Streptomycetaceae</taxon>
        <taxon>Streptomyces</taxon>
    </lineage>
</organism>
<protein>
    <submittedName>
        <fullName evidence="4">FHA domain-containing protein</fullName>
    </submittedName>
</protein>
<dbReference type="InterPro" id="IPR050923">
    <property type="entry name" value="Cell_Proc_Reg/RNA_Proc"/>
</dbReference>
<dbReference type="PANTHER" id="PTHR23308">
    <property type="entry name" value="NUCLEAR INHIBITOR OF PROTEIN PHOSPHATASE-1"/>
    <property type="match status" value="1"/>
</dbReference>